<dbReference type="AlphaFoldDB" id="A0A4P7CVQ4"/>
<organism evidence="2 3">
    <name type="scientific">Paraburkholderia pallida</name>
    <dbReference type="NCBI Taxonomy" id="2547399"/>
    <lineage>
        <taxon>Bacteria</taxon>
        <taxon>Pseudomonadati</taxon>
        <taxon>Pseudomonadota</taxon>
        <taxon>Betaproteobacteria</taxon>
        <taxon>Burkholderiales</taxon>
        <taxon>Burkholderiaceae</taxon>
        <taxon>Paraburkholderia</taxon>
    </lineage>
</organism>
<name>A0A4P7CVQ4_9BURK</name>
<accession>A0A4P7CVQ4</accession>
<feature type="transmembrane region" description="Helical" evidence="1">
    <location>
        <begin position="429"/>
        <end position="450"/>
    </location>
</feature>
<keyword evidence="1" id="KW-0812">Transmembrane</keyword>
<sequence length="457" mass="50553">MSNQDRIKNWRERRTARHADGEAANAIAVASVASDAATGLHGTRSGWTASDNVRNVLSGVLDALASAPRESVAGRRRIYDALESELDAELARDGAPPERAEFRRRQLRTVVRLLEADIRAGVDVLMAGYAPATLDADNARLCDGFDRRAQQRKQQEVREARRRASSEDVAFEVALQPQEAREVALLRERLAGIHARQHCARPGTLQSRLASIAPLLRIQLHILQNESRIALLWSVVGPAVLLSLISSLYFLMGTHYVLGMDVPTFSLLGATTWIMFRQTVFRTSTSYVAARWLINLEPVKPLSVAVVQGCLFIGIYLSVYAILIGVGHGIGLITLPVRWSGAIAYVVLMGAAGVAIGLIFGCIASTWHFFLRFAPVIERGLELFSSVFFVSEQFPEQYRKYVLWSPFAHGMQLLRSSYFDSYSSHDASVTYFVTALVLLAVLGVAMERIARTRVQPM</sequence>
<evidence type="ECO:0000256" key="1">
    <source>
        <dbReference type="SAM" id="Phobius"/>
    </source>
</evidence>
<dbReference type="GO" id="GO:0043190">
    <property type="term" value="C:ATP-binding cassette (ABC) transporter complex"/>
    <property type="evidence" value="ECO:0007669"/>
    <property type="project" value="InterPro"/>
</dbReference>
<feature type="transmembrane region" description="Helical" evidence="1">
    <location>
        <begin position="305"/>
        <end position="330"/>
    </location>
</feature>
<proteinExistence type="predicted"/>
<evidence type="ECO:0000313" key="2">
    <source>
        <dbReference type="EMBL" id="QBQ99417.1"/>
    </source>
</evidence>
<protein>
    <submittedName>
        <fullName evidence="2">Sugar ABC transporter permease</fullName>
    </submittedName>
</protein>
<keyword evidence="1" id="KW-1133">Transmembrane helix</keyword>
<dbReference type="Proteomes" id="UP000295727">
    <property type="component" value="Chromosome 2"/>
</dbReference>
<gene>
    <name evidence="2" type="ORF">E1956_19730</name>
</gene>
<keyword evidence="3" id="KW-1185">Reference proteome</keyword>
<feature type="transmembrane region" description="Helical" evidence="1">
    <location>
        <begin position="342"/>
        <end position="370"/>
    </location>
</feature>
<dbReference type="EMBL" id="CP038149">
    <property type="protein sequence ID" value="QBQ99417.1"/>
    <property type="molecule type" value="Genomic_DNA"/>
</dbReference>
<dbReference type="GO" id="GO:0140359">
    <property type="term" value="F:ABC-type transporter activity"/>
    <property type="evidence" value="ECO:0007669"/>
    <property type="project" value="InterPro"/>
</dbReference>
<reference evidence="2 3" key="1">
    <citation type="submission" date="2019-03" db="EMBL/GenBank/DDBJ databases">
        <title>Paraburkholderia sp. 7MH5, isolated from subtropical forest soil.</title>
        <authorList>
            <person name="Gao Z.-H."/>
            <person name="Qiu L.-H."/>
        </authorList>
    </citation>
    <scope>NUCLEOTIDE SEQUENCE [LARGE SCALE GENOMIC DNA]</scope>
    <source>
        <strain evidence="2 3">7MH5</strain>
    </source>
</reference>
<keyword evidence="1" id="KW-0472">Membrane</keyword>
<dbReference type="PRINTS" id="PR00164">
    <property type="entry name" value="ABC2TRNSPORT"/>
</dbReference>
<dbReference type="RefSeq" id="WP_134752142.1">
    <property type="nucleotide sequence ID" value="NZ_CP038149.1"/>
</dbReference>
<evidence type="ECO:0000313" key="3">
    <source>
        <dbReference type="Proteomes" id="UP000295727"/>
    </source>
</evidence>
<feature type="transmembrane region" description="Helical" evidence="1">
    <location>
        <begin position="229"/>
        <end position="252"/>
    </location>
</feature>
<dbReference type="OrthoDB" id="8661827at2"/>
<dbReference type="KEGG" id="ppai:E1956_19730"/>
<dbReference type="InterPro" id="IPR000412">
    <property type="entry name" value="ABC_2_transport"/>
</dbReference>